<dbReference type="Pfam" id="PF00702">
    <property type="entry name" value="Hydrolase"/>
    <property type="match status" value="1"/>
</dbReference>
<keyword evidence="8 16" id="KW-0547">Nucleotide-binding</keyword>
<dbReference type="SUPFAM" id="SSF56784">
    <property type="entry name" value="HAD-like"/>
    <property type="match status" value="1"/>
</dbReference>
<dbReference type="Gene3D" id="2.70.150.10">
    <property type="entry name" value="Calcium-transporting ATPase, cytoplasmic transduction domain A"/>
    <property type="match status" value="1"/>
</dbReference>
<evidence type="ECO:0000256" key="10">
    <source>
        <dbReference type="ARBA" id="ARBA00022842"/>
    </source>
</evidence>
<evidence type="ECO:0000256" key="1">
    <source>
        <dbReference type="ARBA" id="ARBA00004370"/>
    </source>
</evidence>
<keyword evidence="6 16" id="KW-0812">Transmembrane</keyword>
<evidence type="ECO:0000256" key="6">
    <source>
        <dbReference type="ARBA" id="ARBA00022692"/>
    </source>
</evidence>
<feature type="binding site" evidence="16">
    <location>
        <position position="351"/>
    </location>
    <ligand>
        <name>ATP</name>
        <dbReference type="ChEBI" id="CHEBI:30616"/>
    </ligand>
</feature>
<dbReference type="SFLD" id="SFLDS00003">
    <property type="entry name" value="Haloacid_Dehalogenase"/>
    <property type="match status" value="1"/>
</dbReference>
<comment type="subcellular location">
    <subcellularLocation>
        <location evidence="16">Cell membrane</location>
        <topology evidence="16">Multi-pass membrane protein</topology>
    </subcellularLocation>
    <subcellularLocation>
        <location evidence="1">Membrane</location>
    </subcellularLocation>
</comment>
<feature type="domain" description="P-type ATPase A" evidence="17">
    <location>
        <begin position="114"/>
        <end position="215"/>
    </location>
</feature>
<dbReference type="PANTHER" id="PTHR43743:SF1">
    <property type="entry name" value="POTASSIUM-TRANSPORTING ATPASE ATP-BINDING SUBUNIT"/>
    <property type="match status" value="1"/>
</dbReference>
<evidence type="ECO:0000256" key="9">
    <source>
        <dbReference type="ARBA" id="ARBA00022840"/>
    </source>
</evidence>
<organism evidence="18 19">
    <name type="scientific">Caulobacter segnis</name>
    <dbReference type="NCBI Taxonomy" id="88688"/>
    <lineage>
        <taxon>Bacteria</taxon>
        <taxon>Pseudomonadati</taxon>
        <taxon>Pseudomonadota</taxon>
        <taxon>Alphaproteobacteria</taxon>
        <taxon>Caulobacterales</taxon>
        <taxon>Caulobacteraceae</taxon>
        <taxon>Caulobacter</taxon>
    </lineage>
</organism>
<dbReference type="SFLD" id="SFLDG00002">
    <property type="entry name" value="C1.7:_P-type_atpase_like"/>
    <property type="match status" value="1"/>
</dbReference>
<dbReference type="Gene3D" id="3.40.50.1000">
    <property type="entry name" value="HAD superfamily/HAD-like"/>
    <property type="match status" value="1"/>
</dbReference>
<evidence type="ECO:0000256" key="11">
    <source>
        <dbReference type="ARBA" id="ARBA00022958"/>
    </source>
</evidence>
<dbReference type="NCBIfam" id="TIGR01497">
    <property type="entry name" value="kdpB"/>
    <property type="match status" value="1"/>
</dbReference>
<comment type="similarity">
    <text evidence="16">Belongs to the cation transport ATPase (P-type) (TC 3.A.3) family. Type IA subfamily.</text>
</comment>
<keyword evidence="5 16" id="KW-0597">Phosphoprotein</keyword>
<feature type="transmembrane region" description="Helical" evidence="16">
    <location>
        <begin position="626"/>
        <end position="645"/>
    </location>
</feature>
<feature type="transmembrane region" description="Helical" evidence="16">
    <location>
        <begin position="72"/>
        <end position="90"/>
    </location>
</feature>
<keyword evidence="7 16" id="KW-0479">Metal-binding</keyword>
<feature type="binding site" evidence="16">
    <location>
        <position position="527"/>
    </location>
    <ligand>
        <name>Mg(2+)</name>
        <dbReference type="ChEBI" id="CHEBI:18420"/>
    </ligand>
</feature>
<keyword evidence="19" id="KW-1185">Reference proteome</keyword>
<feature type="binding site" evidence="16">
    <location>
        <position position="531"/>
    </location>
    <ligand>
        <name>Mg(2+)</name>
        <dbReference type="ChEBI" id="CHEBI:18420"/>
    </ligand>
</feature>
<dbReference type="NCBIfam" id="TIGR01494">
    <property type="entry name" value="ATPase_P-type"/>
    <property type="match status" value="2"/>
</dbReference>
<evidence type="ECO:0000259" key="17">
    <source>
        <dbReference type="Pfam" id="PF00122"/>
    </source>
</evidence>
<keyword evidence="14 16" id="KW-0406">Ion transport</keyword>
<dbReference type="InterPro" id="IPR008250">
    <property type="entry name" value="ATPase_P-typ_transduc_dom_A_sf"/>
</dbReference>
<evidence type="ECO:0000256" key="4">
    <source>
        <dbReference type="ARBA" id="ARBA00022538"/>
    </source>
</evidence>
<evidence type="ECO:0000256" key="5">
    <source>
        <dbReference type="ARBA" id="ARBA00022553"/>
    </source>
</evidence>
<feature type="transmembrane region" description="Helical" evidence="16">
    <location>
        <begin position="45"/>
        <end position="66"/>
    </location>
</feature>
<evidence type="ECO:0000256" key="3">
    <source>
        <dbReference type="ARBA" id="ARBA00022475"/>
    </source>
</evidence>
<dbReference type="InterPro" id="IPR018303">
    <property type="entry name" value="ATPase_P-typ_P_site"/>
</dbReference>
<keyword evidence="2 16" id="KW-0813">Transport</keyword>
<evidence type="ECO:0000313" key="19">
    <source>
        <dbReference type="Proteomes" id="UP001057520"/>
    </source>
</evidence>
<dbReference type="SFLD" id="SFLDF00027">
    <property type="entry name" value="p-type_atpase"/>
    <property type="match status" value="1"/>
</dbReference>
<dbReference type="HAMAP" id="MF_00285">
    <property type="entry name" value="KdpB"/>
    <property type="match status" value="1"/>
</dbReference>
<sequence>MTSLDIHAGEGRRALAGGLSGAVLARAAKDSFLKLDPRKLTGNPVIFATWIVALLSTVSAVAAVAGHQAAGFAIQVALWLWATVLFANLAESVAEGRGKAAADSLRATRVTTKAKLIIDPTTGTWIPTPAHKLGMGEVILVEAGDVIPTDGEIIEGMASVNEAAITGESAPVIRESGGDRSAVTGGTTVVSDWIKVRVTAEAGSTFLDRMIAMVEGADRRKTPNEIALAVLLAGLTLIFLIAVVTLLGLGKFSGVALDPLVLGALFITLIPTTIGGLLSAVGIAGMDRLLKVNVLATSGRAVEAAGDVDTLLLDKTGTITFGNRMATEVIPAPGVRPEAAMRAALMASLADETPEGRSIIELARNQGLTVEIPAGATAIPFTAQTRQSGLDIPQENGDVRSWRKGAVDAVYRSLALDPKTVAAELTAAVDRIARSGGTPLAVSEGGALVGVIHLKDVVKPGVKERFADLRRMGLRTVMITGDNPVTAAAIASEAGVDDFLAEATPEDKLRLIREEQGKGRLVAMCGDGANDAPALAQADVGVAMQTGAQAAREAGNMVDLDSDPTKVIEIVEVGKQMLITRGALTTFSIANDVAKYFAIIPAMFVASLPALGALNVMRLHSPQSAILSAVIFNALVIVALIPLALKGVKYRAIGAGKLLSRNLTLYGIGGLIAPFVGIKLIDLVVSALGLA</sequence>
<dbReference type="InterPro" id="IPR044492">
    <property type="entry name" value="P_typ_ATPase_HD_dom"/>
</dbReference>
<dbReference type="SUPFAM" id="SSF81653">
    <property type="entry name" value="Calcium ATPase, transduction domain A"/>
    <property type="match status" value="1"/>
</dbReference>
<feature type="transmembrane region" description="Helical" evidence="16">
    <location>
        <begin position="665"/>
        <end position="690"/>
    </location>
</feature>
<reference evidence="18 19" key="1">
    <citation type="submission" date="2022-04" db="EMBL/GenBank/DDBJ databases">
        <title>Genome sequence of soybean root-associated Caulobacter segnis RL271.</title>
        <authorList>
            <person name="Longley R."/>
            <person name="Bonito G."/>
            <person name="Trigodet F."/>
            <person name="Crosson S."/>
            <person name="Fiebig A."/>
        </authorList>
    </citation>
    <scope>NUCLEOTIDE SEQUENCE [LARGE SCALE GENOMIC DNA]</scope>
    <source>
        <strain evidence="18 19">RL271</strain>
    </source>
</reference>
<keyword evidence="3 16" id="KW-1003">Cell membrane</keyword>
<feature type="transmembrane region" description="Helical" evidence="16">
    <location>
        <begin position="596"/>
        <end position="614"/>
    </location>
</feature>
<evidence type="ECO:0000256" key="14">
    <source>
        <dbReference type="ARBA" id="ARBA00023065"/>
    </source>
</evidence>
<feature type="transmembrane region" description="Helical" evidence="16">
    <location>
        <begin position="226"/>
        <end position="249"/>
    </location>
</feature>
<keyword evidence="10 16" id="KW-0460">Magnesium</keyword>
<feature type="binding site" evidence="16">
    <location>
        <begin position="381"/>
        <end position="388"/>
    </location>
    <ligand>
        <name>ATP</name>
        <dbReference type="ChEBI" id="CHEBI:30616"/>
    </ligand>
</feature>
<dbReference type="EMBL" id="CP096040">
    <property type="protein sequence ID" value="USQ98425.1"/>
    <property type="molecule type" value="Genomic_DNA"/>
</dbReference>
<name>A0ABY5A0Z1_9CAUL</name>
<evidence type="ECO:0000256" key="15">
    <source>
        <dbReference type="ARBA" id="ARBA00023136"/>
    </source>
</evidence>
<dbReference type="Gene3D" id="3.40.1110.10">
    <property type="entry name" value="Calcium-transporting ATPase, cytoplasmic domain N"/>
    <property type="match status" value="1"/>
</dbReference>
<dbReference type="Proteomes" id="UP001057520">
    <property type="component" value="Chromosome"/>
</dbReference>
<dbReference type="PROSITE" id="PS00154">
    <property type="entry name" value="ATPASE_E1_E2"/>
    <property type="match status" value="1"/>
</dbReference>
<dbReference type="PRINTS" id="PR00119">
    <property type="entry name" value="CATATPASE"/>
</dbReference>
<accession>A0ABY5A0Z1</accession>
<dbReference type="EC" id="7.2.2.6" evidence="16"/>
<keyword evidence="4 16" id="KW-0633">Potassium transport</keyword>
<feature type="binding site" evidence="16">
    <location>
        <position position="355"/>
    </location>
    <ligand>
        <name>ATP</name>
        <dbReference type="ChEBI" id="CHEBI:30616"/>
    </ligand>
</feature>
<dbReference type="SUPFAM" id="SSF81665">
    <property type="entry name" value="Calcium ATPase, transmembrane domain M"/>
    <property type="match status" value="1"/>
</dbReference>
<feature type="binding site" evidence="16">
    <location>
        <position position="404"/>
    </location>
    <ligand>
        <name>ATP</name>
        <dbReference type="ChEBI" id="CHEBI:30616"/>
    </ligand>
</feature>
<keyword evidence="9 16" id="KW-0067">ATP-binding</keyword>
<dbReference type="InterPro" id="IPR023299">
    <property type="entry name" value="ATPase_P-typ_cyto_dom_N"/>
</dbReference>
<feature type="active site" description="4-aspartylphosphate intermediate" evidence="16">
    <location>
        <position position="314"/>
    </location>
</feature>
<dbReference type="InterPro" id="IPR001757">
    <property type="entry name" value="P_typ_ATPase"/>
</dbReference>
<evidence type="ECO:0000256" key="2">
    <source>
        <dbReference type="ARBA" id="ARBA00022448"/>
    </source>
</evidence>
<comment type="subunit">
    <text evidence="16">The system is composed of three essential subunits: KdpA, KdpB and KdpC.</text>
</comment>
<dbReference type="InterPro" id="IPR059000">
    <property type="entry name" value="ATPase_P-type_domA"/>
</dbReference>
<keyword evidence="11 16" id="KW-0630">Potassium</keyword>
<evidence type="ECO:0000256" key="16">
    <source>
        <dbReference type="HAMAP-Rule" id="MF_00285"/>
    </source>
</evidence>
<keyword evidence="12 16" id="KW-1278">Translocase</keyword>
<dbReference type="InterPro" id="IPR023298">
    <property type="entry name" value="ATPase_P-typ_TM_dom_sf"/>
</dbReference>
<evidence type="ECO:0000256" key="7">
    <source>
        <dbReference type="ARBA" id="ARBA00022723"/>
    </source>
</evidence>
<dbReference type="PANTHER" id="PTHR43743">
    <property type="entry name" value="POTASSIUM-TRANSPORTING ATPASE ATP-BINDING SUBUNIT"/>
    <property type="match status" value="1"/>
</dbReference>
<dbReference type="InterPro" id="IPR036412">
    <property type="entry name" value="HAD-like_sf"/>
</dbReference>
<dbReference type="InterPro" id="IPR006391">
    <property type="entry name" value="P-type_ATPase_bsu_IA"/>
</dbReference>
<keyword evidence="13 16" id="KW-1133">Transmembrane helix</keyword>
<gene>
    <name evidence="16 18" type="primary">kdpB</name>
    <name evidence="18" type="ORF">MZV50_13130</name>
</gene>
<dbReference type="Pfam" id="PF00122">
    <property type="entry name" value="E1-E2_ATPase"/>
    <property type="match status" value="1"/>
</dbReference>
<protein>
    <recommendedName>
        <fullName evidence="16">Potassium-transporting ATPase ATP-binding subunit</fullName>
        <ecNumber evidence="16">7.2.2.6</ecNumber>
    </recommendedName>
    <alternativeName>
        <fullName evidence="16">ATP phosphohydrolase [potassium-transporting] B chain</fullName>
    </alternativeName>
    <alternativeName>
        <fullName evidence="16">Potassium-binding and translocating subunit B</fullName>
    </alternativeName>
    <alternativeName>
        <fullName evidence="16">Potassium-translocating ATPase B chain</fullName>
    </alternativeName>
</protein>
<keyword evidence="15 16" id="KW-0472">Membrane</keyword>
<evidence type="ECO:0000313" key="18">
    <source>
        <dbReference type="EMBL" id="USQ98425.1"/>
    </source>
</evidence>
<comment type="catalytic activity">
    <reaction evidence="16">
        <text>K(+)(out) + ATP + H2O = K(+)(in) + ADP + phosphate + H(+)</text>
        <dbReference type="Rhea" id="RHEA:16777"/>
        <dbReference type="ChEBI" id="CHEBI:15377"/>
        <dbReference type="ChEBI" id="CHEBI:15378"/>
        <dbReference type="ChEBI" id="CHEBI:29103"/>
        <dbReference type="ChEBI" id="CHEBI:30616"/>
        <dbReference type="ChEBI" id="CHEBI:43474"/>
        <dbReference type="ChEBI" id="CHEBI:456216"/>
        <dbReference type="EC" id="7.2.2.6"/>
    </reaction>
</comment>
<feature type="transmembrane region" description="Helical" evidence="16">
    <location>
        <begin position="261"/>
        <end position="284"/>
    </location>
</feature>
<evidence type="ECO:0000256" key="13">
    <source>
        <dbReference type="ARBA" id="ARBA00022989"/>
    </source>
</evidence>
<evidence type="ECO:0000256" key="8">
    <source>
        <dbReference type="ARBA" id="ARBA00022741"/>
    </source>
</evidence>
<comment type="function">
    <text evidence="16">Part of the high-affinity ATP-driven potassium transport (or Kdp) system, which catalyzes the hydrolysis of ATP coupled with the electrogenic transport of potassium into the cytoplasm. This subunit is responsible for energy coupling to the transport system and for the release of the potassium ions to the cytoplasm.</text>
</comment>
<dbReference type="InterPro" id="IPR023214">
    <property type="entry name" value="HAD_sf"/>
</dbReference>
<proteinExistence type="inferred from homology"/>
<dbReference type="PROSITE" id="PS01229">
    <property type="entry name" value="COF_2"/>
    <property type="match status" value="1"/>
</dbReference>
<evidence type="ECO:0000256" key="12">
    <source>
        <dbReference type="ARBA" id="ARBA00022967"/>
    </source>
</evidence>